<keyword evidence="5" id="KW-0670">Pyruvate</keyword>
<evidence type="ECO:0000313" key="5">
    <source>
        <dbReference type="EMBL" id="TYP76299.1"/>
    </source>
</evidence>
<evidence type="ECO:0000256" key="1">
    <source>
        <dbReference type="ARBA" id="ARBA00022679"/>
    </source>
</evidence>
<dbReference type="Pfam" id="PF00581">
    <property type="entry name" value="Rhodanese"/>
    <property type="match status" value="2"/>
</dbReference>
<dbReference type="InterPro" id="IPR001763">
    <property type="entry name" value="Rhodanese-like_dom"/>
</dbReference>
<dbReference type="PROSITE" id="PS50206">
    <property type="entry name" value="RHODANESE_3"/>
    <property type="match status" value="2"/>
</dbReference>
<evidence type="ECO:0000256" key="2">
    <source>
        <dbReference type="ARBA" id="ARBA00022737"/>
    </source>
</evidence>
<organism evidence="5 6">
    <name type="scientific">Aquimarina intermedia</name>
    <dbReference type="NCBI Taxonomy" id="350814"/>
    <lineage>
        <taxon>Bacteria</taxon>
        <taxon>Pseudomonadati</taxon>
        <taxon>Bacteroidota</taxon>
        <taxon>Flavobacteriia</taxon>
        <taxon>Flavobacteriales</taxon>
        <taxon>Flavobacteriaceae</taxon>
        <taxon>Aquimarina</taxon>
    </lineage>
</organism>
<dbReference type="AlphaFoldDB" id="A0A5S5CAX6"/>
<dbReference type="PROSITE" id="PS00683">
    <property type="entry name" value="RHODANESE_2"/>
    <property type="match status" value="1"/>
</dbReference>
<dbReference type="CDD" id="cd01448">
    <property type="entry name" value="TST_Repeat_1"/>
    <property type="match status" value="1"/>
</dbReference>
<dbReference type="GO" id="GO:0004792">
    <property type="term" value="F:thiosulfate-cyanide sulfurtransferase activity"/>
    <property type="evidence" value="ECO:0007669"/>
    <property type="project" value="InterPro"/>
</dbReference>
<evidence type="ECO:0000259" key="4">
    <source>
        <dbReference type="PROSITE" id="PS50206"/>
    </source>
</evidence>
<reference evidence="5 6" key="1">
    <citation type="submission" date="2019-07" db="EMBL/GenBank/DDBJ databases">
        <title>Genomic Encyclopedia of Archaeal and Bacterial Type Strains, Phase II (KMG-II): from individual species to whole genera.</title>
        <authorList>
            <person name="Goeker M."/>
        </authorList>
    </citation>
    <scope>NUCLEOTIDE SEQUENCE [LARGE SCALE GENOMIC DNA]</scope>
    <source>
        <strain evidence="5 6">DSM 17527</strain>
    </source>
</reference>
<sequence>MSSTQNIPELVDDVWLSQHLDDPHLILLDASIKNVMDQENSNKNYAILPKAQFFDLKKVFSDQSVSLPNMVPLPRNFEKACRALGISKSSKVVIYDTKGIYSSPRAWFLFKIMGFDNVAILDGGLPAWLQAGRRTTNQYQITNKEQGSFKARFRPELVVNAEEVLNAINGPHKLIIDARSHGRFTGTEPEPRADLKAGHIPGSINIPYTELLKNGKFIDQVSLKSVLNTLNLNNKHLIFTCGSGITACILKFAFEQSGYQNASVYDGSWTEWGQLSNAPIAL</sequence>
<feature type="domain" description="Rhodanese" evidence="4">
    <location>
        <begin position="48"/>
        <end position="137"/>
    </location>
</feature>
<dbReference type="EMBL" id="VNHU01000002">
    <property type="protein sequence ID" value="TYP76299.1"/>
    <property type="molecule type" value="Genomic_DNA"/>
</dbReference>
<protein>
    <recommendedName>
        <fullName evidence="3">Sulfurtransferase</fullName>
    </recommendedName>
</protein>
<dbReference type="PANTHER" id="PTHR11364:SF27">
    <property type="entry name" value="SULFURTRANSFERASE"/>
    <property type="match status" value="1"/>
</dbReference>
<keyword evidence="2" id="KW-0677">Repeat</keyword>
<dbReference type="CDD" id="cd01449">
    <property type="entry name" value="TST_Repeat_2"/>
    <property type="match status" value="1"/>
</dbReference>
<dbReference type="Gene3D" id="3.40.250.10">
    <property type="entry name" value="Rhodanese-like domain"/>
    <property type="match status" value="2"/>
</dbReference>
<dbReference type="PANTHER" id="PTHR11364">
    <property type="entry name" value="THIOSULFATE SULFERTANSFERASE"/>
    <property type="match status" value="1"/>
</dbReference>
<keyword evidence="1 3" id="KW-0808">Transferase</keyword>
<keyword evidence="6" id="KW-1185">Reference proteome</keyword>
<accession>A0A5S5CAX6</accession>
<gene>
    <name evidence="5" type="ORF">BD809_102517</name>
</gene>
<evidence type="ECO:0000256" key="3">
    <source>
        <dbReference type="RuleBase" id="RU000507"/>
    </source>
</evidence>
<dbReference type="FunFam" id="3.40.250.10:FF:000001">
    <property type="entry name" value="Sulfurtransferase"/>
    <property type="match status" value="1"/>
</dbReference>
<dbReference type="InterPro" id="IPR001307">
    <property type="entry name" value="Thiosulphate_STrfase_CS"/>
</dbReference>
<dbReference type="SUPFAM" id="SSF52821">
    <property type="entry name" value="Rhodanese/Cell cycle control phosphatase"/>
    <property type="match status" value="2"/>
</dbReference>
<dbReference type="RefSeq" id="WP_148781887.1">
    <property type="nucleotide sequence ID" value="NZ_VNHU01000002.1"/>
</dbReference>
<proteinExistence type="predicted"/>
<dbReference type="InterPro" id="IPR036873">
    <property type="entry name" value="Rhodanese-like_dom_sf"/>
</dbReference>
<name>A0A5S5CAX6_9FLAO</name>
<comment type="caution">
    <text evidence="5">The sequence shown here is derived from an EMBL/GenBank/DDBJ whole genome shotgun (WGS) entry which is preliminary data.</text>
</comment>
<dbReference type="Proteomes" id="UP000324376">
    <property type="component" value="Unassembled WGS sequence"/>
</dbReference>
<dbReference type="OrthoDB" id="9770030at2"/>
<dbReference type="InterPro" id="IPR045078">
    <property type="entry name" value="TST/MPST-like"/>
</dbReference>
<dbReference type="SMART" id="SM00450">
    <property type="entry name" value="RHOD"/>
    <property type="match status" value="2"/>
</dbReference>
<evidence type="ECO:0000313" key="6">
    <source>
        <dbReference type="Proteomes" id="UP000324376"/>
    </source>
</evidence>
<feature type="domain" description="Rhodanese" evidence="4">
    <location>
        <begin position="169"/>
        <end position="281"/>
    </location>
</feature>